<gene>
    <name evidence="2" type="ORF">CGLO_17026</name>
</gene>
<comment type="caution">
    <text evidence="2">The sequence shown here is derived from an EMBL/GenBank/DDBJ whole genome shotgun (WGS) entry which is preliminary data.</text>
</comment>
<evidence type="ECO:0000313" key="2">
    <source>
        <dbReference type="EMBL" id="EQB44248.1"/>
    </source>
</evidence>
<feature type="region of interest" description="Disordered" evidence="1">
    <location>
        <begin position="1"/>
        <end position="23"/>
    </location>
</feature>
<dbReference type="EMBL" id="AMYD01004054">
    <property type="protein sequence ID" value="EQB44248.1"/>
    <property type="molecule type" value="Genomic_DNA"/>
</dbReference>
<dbReference type="Proteomes" id="UP000015530">
    <property type="component" value="Unassembled WGS sequence"/>
</dbReference>
<dbReference type="HOGENOM" id="CLU_2413126_0_0_1"/>
<protein>
    <submittedName>
        <fullName evidence="2">Uncharacterized protein</fullName>
    </submittedName>
</protein>
<reference evidence="3" key="1">
    <citation type="journal article" date="2013" name="Mol. Plant Microbe Interact.">
        <title>Global aspects of pacC regulation of pathogenicity genes in Colletotrichum gloeosporioides as revealed by transcriptome analysis.</title>
        <authorList>
            <person name="Alkan N."/>
            <person name="Meng X."/>
            <person name="Friedlander G."/>
            <person name="Reuveni E."/>
            <person name="Sukno S."/>
            <person name="Sherman A."/>
            <person name="Thon M."/>
            <person name="Fluhr R."/>
            <person name="Prusky D."/>
        </authorList>
    </citation>
    <scope>NUCLEOTIDE SEQUENCE [LARGE SCALE GENOMIC DNA]</scope>
    <source>
        <strain evidence="3">Cg-14</strain>
    </source>
</reference>
<sequence>MNTPNNSKPALDGKNKSTQPAQKQLSAVEELLSMYDGSFDRVCTQNSDFLTALLAARQEAHERARETEGLAKKTREHAEMMDKLVKQYESSS</sequence>
<dbReference type="AlphaFoldDB" id="T0JUL0"/>
<accession>T0JUL0</accession>
<name>T0JUL0_COLGC</name>
<proteinExistence type="predicted"/>
<dbReference type="OrthoDB" id="10456034at2759"/>
<organism evidence="2 3">
    <name type="scientific">Colletotrichum gloeosporioides (strain Cg-14)</name>
    <name type="common">Anthracnose fungus</name>
    <name type="synonym">Glomerella cingulata</name>
    <dbReference type="NCBI Taxonomy" id="1237896"/>
    <lineage>
        <taxon>Eukaryota</taxon>
        <taxon>Fungi</taxon>
        <taxon>Dikarya</taxon>
        <taxon>Ascomycota</taxon>
        <taxon>Pezizomycotina</taxon>
        <taxon>Sordariomycetes</taxon>
        <taxon>Hypocreomycetidae</taxon>
        <taxon>Glomerellales</taxon>
        <taxon>Glomerellaceae</taxon>
        <taxon>Colletotrichum</taxon>
        <taxon>Colletotrichum gloeosporioides species complex</taxon>
    </lineage>
</organism>
<evidence type="ECO:0000256" key="1">
    <source>
        <dbReference type="SAM" id="MobiDB-lite"/>
    </source>
</evidence>
<evidence type="ECO:0000313" key="3">
    <source>
        <dbReference type="Proteomes" id="UP000015530"/>
    </source>
</evidence>